<evidence type="ECO:0000313" key="4">
    <source>
        <dbReference type="Proteomes" id="UP000760860"/>
    </source>
</evidence>
<dbReference type="VEuPathDB" id="FungiDB:PC110_g21748"/>
<feature type="compositionally biased region" description="Low complexity" evidence="1">
    <location>
        <begin position="533"/>
        <end position="544"/>
    </location>
</feature>
<feature type="chain" id="PRO_5035870726" description="PT repeat" evidence="2">
    <location>
        <begin position="23"/>
        <end position="701"/>
    </location>
</feature>
<name>A0A8T1H348_9STRA</name>
<feature type="compositionally biased region" description="Gly residues" evidence="1">
    <location>
        <begin position="278"/>
        <end position="294"/>
    </location>
</feature>
<feature type="non-terminal residue" evidence="3">
    <location>
        <position position="1"/>
    </location>
</feature>
<feature type="compositionally biased region" description="Polar residues" evidence="1">
    <location>
        <begin position="428"/>
        <end position="439"/>
    </location>
</feature>
<organism evidence="3 4">
    <name type="scientific">Phytophthora cactorum</name>
    <dbReference type="NCBI Taxonomy" id="29920"/>
    <lineage>
        <taxon>Eukaryota</taxon>
        <taxon>Sar</taxon>
        <taxon>Stramenopiles</taxon>
        <taxon>Oomycota</taxon>
        <taxon>Peronosporomycetes</taxon>
        <taxon>Peronosporales</taxon>
        <taxon>Peronosporaceae</taxon>
        <taxon>Phytophthora</taxon>
    </lineage>
</organism>
<feature type="compositionally biased region" description="Low complexity" evidence="1">
    <location>
        <begin position="368"/>
        <end position="379"/>
    </location>
</feature>
<sequence>MSRKPATAVALAGILTVCCASADLLIGVQHDATYSLPESRGLPCSGVGAEPVGTSCPNYGDVATSDCQPYLLSYNGAVCVAPVDAQCVLTHENVWGCAFPKTGYTSAAEAETIAAYDGSGSVWGSRYKDDVEVGDEDATDVSFDKTPDVPLGVDYDVATETTGQQTDGTMKVGNYYGLTGTTGSTESTRAGDKTTVAYTGGGVTAGGYGTSDTAYLTIHSETTKAGTATVHNGATTKGGGSTPGVYNTGTTTTDNTEGSTTTRDYTTATENTDSVTEGGYGTTGTITGGGGTTGGHTSYGISGTTAEGGTTTGEYTVGSTTTKTSEGGTTTTDYDSTDTTTDGGGTTTGSYITEDSYGTTGPTKETTRGYTSGTTTTEYIDGRKSTGEYTTGTVETMGARTTAYTQGSTAEEDCGSVGPAPGTEGGKSETTGDYGTNKQAPGKTADDYHIAVTEEAEGQQSIVDYDSAGQTTSETAQAPAFSEVANKENKQTVYYETPSTGNQEDTSYTLDPRTDEQFDATEAPTEQASYPPTQDATDATDAAASVPDKVELKTEKPCHTDNPEDGTAESPTKPPTVEVKTEPPTTEVTTEPPTVEVTTQPPTVEATTEPPTTEVTTEPPTVEVTTEPPTVEVTTEPPTVEVTTEPPTTEVTTEPPTVGVTTQPPTVEATTEPPTTEVTTEPPTVEVTTEPPTVEVTTEPP</sequence>
<feature type="region of interest" description="Disordered" evidence="1">
    <location>
        <begin position="469"/>
        <end position="701"/>
    </location>
</feature>
<evidence type="ECO:0000256" key="1">
    <source>
        <dbReference type="SAM" id="MobiDB-lite"/>
    </source>
</evidence>
<feature type="compositionally biased region" description="Basic and acidic residues" evidence="1">
    <location>
        <begin position="548"/>
        <end position="562"/>
    </location>
</feature>
<feature type="compositionally biased region" description="Low complexity" evidence="1">
    <location>
        <begin position="295"/>
        <end position="341"/>
    </location>
</feature>
<protein>
    <recommendedName>
        <fullName evidence="5">PT repeat</fullName>
    </recommendedName>
</protein>
<proteinExistence type="predicted"/>
<feature type="region of interest" description="Disordered" evidence="1">
    <location>
        <begin position="229"/>
        <end position="443"/>
    </location>
</feature>
<dbReference type="EMBL" id="RCMV01002055">
    <property type="protein sequence ID" value="KAG3204873.1"/>
    <property type="molecule type" value="Genomic_DNA"/>
</dbReference>
<evidence type="ECO:0008006" key="5">
    <source>
        <dbReference type="Google" id="ProtNLM"/>
    </source>
</evidence>
<accession>A0A8T1H348</accession>
<gene>
    <name evidence="3" type="ORF">PC129_g22361</name>
</gene>
<feature type="compositionally biased region" description="Polar residues" evidence="1">
    <location>
        <begin position="491"/>
        <end position="509"/>
    </location>
</feature>
<feature type="compositionally biased region" description="Polar residues" evidence="1">
    <location>
        <begin position="263"/>
        <end position="275"/>
    </location>
</feature>
<evidence type="ECO:0000313" key="3">
    <source>
        <dbReference type="EMBL" id="KAG3204873.1"/>
    </source>
</evidence>
<dbReference type="Proteomes" id="UP000760860">
    <property type="component" value="Unassembled WGS sequence"/>
</dbReference>
<keyword evidence="2" id="KW-0732">Signal</keyword>
<comment type="caution">
    <text evidence="3">The sequence shown here is derived from an EMBL/GenBank/DDBJ whole genome shotgun (WGS) entry which is preliminary data.</text>
</comment>
<evidence type="ECO:0000256" key="2">
    <source>
        <dbReference type="SAM" id="SignalP"/>
    </source>
</evidence>
<feature type="compositionally biased region" description="Low complexity" evidence="1">
    <location>
        <begin position="243"/>
        <end position="262"/>
    </location>
</feature>
<reference evidence="3" key="1">
    <citation type="submission" date="2018-05" db="EMBL/GenBank/DDBJ databases">
        <title>Effector identification in a new, highly contiguous assembly of the strawberry crown rot pathogen Phytophthora cactorum.</title>
        <authorList>
            <person name="Armitage A.D."/>
            <person name="Nellist C.F."/>
            <person name="Bates H."/>
            <person name="Vickerstaff R.J."/>
            <person name="Harrison R.J."/>
        </authorList>
    </citation>
    <scope>NUCLEOTIDE SEQUENCE</scope>
    <source>
        <strain evidence="3">P421</strain>
    </source>
</reference>
<feature type="compositionally biased region" description="Low complexity" evidence="1">
    <location>
        <begin position="575"/>
        <end position="701"/>
    </location>
</feature>
<dbReference type="AlphaFoldDB" id="A0A8T1H348"/>
<feature type="signal peptide" evidence="2">
    <location>
        <begin position="1"/>
        <end position="22"/>
    </location>
</feature>